<name>A0ABS2T249_9BACI</name>
<dbReference type="Gene3D" id="3.40.1530.30">
    <property type="entry name" value="Uncharacterised family UPF0302, N-terminal domain"/>
    <property type="match status" value="1"/>
</dbReference>
<dbReference type="RefSeq" id="WP_035418981.1">
    <property type="nucleotide sequence ID" value="NZ_JAFBCV010000015.1"/>
</dbReference>
<dbReference type="InterPro" id="IPR027393">
    <property type="entry name" value="Virus_scaffolding_prot_C"/>
</dbReference>
<evidence type="ECO:0000313" key="2">
    <source>
        <dbReference type="EMBL" id="MBM7840552.1"/>
    </source>
</evidence>
<proteinExistence type="predicted"/>
<reference evidence="2" key="1">
    <citation type="submission" date="2021-01" db="EMBL/GenBank/DDBJ databases">
        <title>Genomic Encyclopedia of Type Strains, Phase IV (KMG-IV): sequencing the most valuable type-strain genomes for metagenomic binning, comparative biology and taxonomic classification.</title>
        <authorList>
            <person name="Goeker M."/>
        </authorList>
    </citation>
    <scope>NUCLEOTIDE SEQUENCE</scope>
    <source>
        <strain evidence="2">DSM 21943</strain>
    </source>
</reference>
<accession>A0ABS2T249</accession>
<comment type="caution">
    <text evidence="2">The sequence shown here is derived from an EMBL/GenBank/DDBJ whole genome shotgun (WGS) entry which is preliminary data.</text>
</comment>
<dbReference type="Gene3D" id="4.10.810.10">
    <property type="entry name" value="Virus Scaffolding Protein, Chain A"/>
    <property type="match status" value="1"/>
</dbReference>
<dbReference type="Proteomes" id="UP001179280">
    <property type="component" value="Unassembled WGS sequence"/>
</dbReference>
<evidence type="ECO:0000259" key="1">
    <source>
        <dbReference type="SMART" id="SM00914"/>
    </source>
</evidence>
<dbReference type="InterPro" id="IPR014957">
    <property type="entry name" value="IDEAL_dom"/>
</dbReference>
<dbReference type="InterPro" id="IPR011188">
    <property type="entry name" value="UPF0302"/>
</dbReference>
<dbReference type="EMBL" id="JAFBCV010000015">
    <property type="protein sequence ID" value="MBM7840552.1"/>
    <property type="molecule type" value="Genomic_DNA"/>
</dbReference>
<dbReference type="Pfam" id="PF08858">
    <property type="entry name" value="IDEAL"/>
    <property type="match status" value="1"/>
</dbReference>
<dbReference type="PIRSF" id="PIRSF007165">
    <property type="entry name" value="UCP007165"/>
    <property type="match status" value="1"/>
</dbReference>
<sequence length="181" mass="21340">MSNQLKKRFLQWFVEKHHLKHRDARALLIHIQSTPHLLTQLQFVETIQPRGRTLVVASTQSDETGFFYVHGKRKTDDVSKALEDITTNPSQPIYLIVHFYGRRLNHLYRQLVETPIHRPYRQYKQFQAYEQATNQVLAHVTAENQMNLIRAAIDKALDDRNHAEFARLSRQLRQLQEETGS</sequence>
<feature type="domain" description="IDEAL" evidence="1">
    <location>
        <begin position="136"/>
        <end position="172"/>
    </location>
</feature>
<dbReference type="InterPro" id="IPR014963">
    <property type="entry name" value="UPF0302_N"/>
</dbReference>
<organism evidence="2 3">
    <name type="scientific">Shouchella xiaoxiensis</name>
    <dbReference type="NCBI Taxonomy" id="766895"/>
    <lineage>
        <taxon>Bacteria</taxon>
        <taxon>Bacillati</taxon>
        <taxon>Bacillota</taxon>
        <taxon>Bacilli</taxon>
        <taxon>Bacillales</taxon>
        <taxon>Bacillaceae</taxon>
        <taxon>Shouchella</taxon>
    </lineage>
</organism>
<keyword evidence="3" id="KW-1185">Reference proteome</keyword>
<dbReference type="Pfam" id="PF08864">
    <property type="entry name" value="UPF0302"/>
    <property type="match status" value="1"/>
</dbReference>
<gene>
    <name evidence="2" type="ORF">JOC54_003845</name>
</gene>
<dbReference type="InterPro" id="IPR038091">
    <property type="entry name" value="UPF0302_N_sf"/>
</dbReference>
<evidence type="ECO:0000313" key="3">
    <source>
        <dbReference type="Proteomes" id="UP001179280"/>
    </source>
</evidence>
<dbReference type="SMART" id="SM00914">
    <property type="entry name" value="IDEAL"/>
    <property type="match status" value="1"/>
</dbReference>
<protein>
    <submittedName>
        <fullName evidence="2">Uncharacterized protein YpiB (UPF0302 family)</fullName>
    </submittedName>
</protein>